<dbReference type="CDD" id="cd23947">
    <property type="entry name" value="PAPS_reductase-like_YbdN"/>
    <property type="match status" value="1"/>
</dbReference>
<dbReference type="Pfam" id="PF11922">
    <property type="entry name" value="DUF3440"/>
    <property type="match status" value="1"/>
</dbReference>
<dbReference type="InterPro" id="IPR021845">
    <property type="entry name" value="DUF3440"/>
</dbReference>
<accession>A0ABW1NC11</accession>
<dbReference type="PANTHER" id="PTHR30083">
    <property type="entry name" value="TRANSCRIPTIONAL REGULATOR-RELATED"/>
    <property type="match status" value="1"/>
</dbReference>
<proteinExistence type="predicted"/>
<protein>
    <submittedName>
        <fullName evidence="2">DUF3440 domain-containing protein</fullName>
    </submittedName>
</protein>
<evidence type="ECO:0000313" key="2">
    <source>
        <dbReference type="EMBL" id="MFC6080884.1"/>
    </source>
</evidence>
<comment type="caution">
    <text evidence="2">The sequence shown here is derived from an EMBL/GenBank/DDBJ whole genome shotgun (WGS) entry which is preliminary data.</text>
</comment>
<name>A0ABW1NC11_9ACTN</name>
<evidence type="ECO:0000259" key="1">
    <source>
        <dbReference type="Pfam" id="PF01507"/>
    </source>
</evidence>
<sequence>MAGQRGGVDRELSRAKRGLGIDVLTAARNRVRRVFTDFANVYCSFSGGKDSGVLLELAAQEARLRGRRLGVLIVDLEAQYEHTIDYVHTMLARHADVLEVYWVALPMSLRNAVSQFQPQWQCWDPAARDSWVRPLPEHPGVISDPGFFGFFHTGMEFEDFIVRFGEWYAELHGGRLTACLVGIRSDESLNRFRTIASRKKTRHQGLAWTTWIDGTLYNAYPVYDWRTEDVWRFYGRSRTPYNRVYDLMHRAGVSIHAARLCQPYGDDQKRGLWLYHIIEPRTWGRVVARVQGANFGARYARETGNIMGRVTIERPEGMTWREYAMSLLASMPPATADAYKDRIAWFIHWHSVNTPGCEGGVIPDDGPIDRKHPSWRRVCKVILTYDYWCKGLTFSPPAHREAYQRYKKTMEIRRREWGFDGL</sequence>
<dbReference type="InterPro" id="IPR014729">
    <property type="entry name" value="Rossmann-like_a/b/a_fold"/>
</dbReference>
<dbReference type="InterPro" id="IPR002500">
    <property type="entry name" value="PAPS_reduct_dom"/>
</dbReference>
<dbReference type="Proteomes" id="UP001596137">
    <property type="component" value="Unassembled WGS sequence"/>
</dbReference>
<dbReference type="RefSeq" id="WP_380748134.1">
    <property type="nucleotide sequence ID" value="NZ_JBHSRF010000007.1"/>
</dbReference>
<keyword evidence="3" id="KW-1185">Reference proteome</keyword>
<feature type="domain" description="Phosphoadenosine phosphosulphate reductase" evidence="1">
    <location>
        <begin position="41"/>
        <end position="246"/>
    </location>
</feature>
<gene>
    <name evidence="2" type="ORF">ACFP1K_06905</name>
</gene>
<dbReference type="PANTHER" id="PTHR30083:SF0">
    <property type="entry name" value="3'-PHOSPHOADENOSINE 5'-PHOSPHOSULFATE SULFOTRANSFERASE (PAPS REDUCTASE)_FAD SYNTHETASE"/>
    <property type="match status" value="1"/>
</dbReference>
<evidence type="ECO:0000313" key="3">
    <source>
        <dbReference type="Proteomes" id="UP001596137"/>
    </source>
</evidence>
<dbReference type="SUPFAM" id="SSF52402">
    <property type="entry name" value="Adenine nucleotide alpha hydrolases-like"/>
    <property type="match status" value="1"/>
</dbReference>
<dbReference type="EMBL" id="JBHSRF010000007">
    <property type="protein sequence ID" value="MFC6080884.1"/>
    <property type="molecule type" value="Genomic_DNA"/>
</dbReference>
<organism evidence="2 3">
    <name type="scientific">Sphaerisporangium aureirubrum</name>
    <dbReference type="NCBI Taxonomy" id="1544736"/>
    <lineage>
        <taxon>Bacteria</taxon>
        <taxon>Bacillati</taxon>
        <taxon>Actinomycetota</taxon>
        <taxon>Actinomycetes</taxon>
        <taxon>Streptosporangiales</taxon>
        <taxon>Streptosporangiaceae</taxon>
        <taxon>Sphaerisporangium</taxon>
    </lineage>
</organism>
<dbReference type="Pfam" id="PF01507">
    <property type="entry name" value="PAPS_reduct"/>
    <property type="match status" value="1"/>
</dbReference>
<reference evidence="3" key="1">
    <citation type="journal article" date="2019" name="Int. J. Syst. Evol. Microbiol.">
        <title>The Global Catalogue of Microorganisms (GCM) 10K type strain sequencing project: providing services to taxonomists for standard genome sequencing and annotation.</title>
        <authorList>
            <consortium name="The Broad Institute Genomics Platform"/>
            <consortium name="The Broad Institute Genome Sequencing Center for Infectious Disease"/>
            <person name="Wu L."/>
            <person name="Ma J."/>
        </authorList>
    </citation>
    <scope>NUCLEOTIDE SEQUENCE [LARGE SCALE GENOMIC DNA]</scope>
    <source>
        <strain evidence="3">JCM 30346</strain>
    </source>
</reference>
<dbReference type="Gene3D" id="3.40.50.620">
    <property type="entry name" value="HUPs"/>
    <property type="match status" value="1"/>
</dbReference>